<keyword evidence="3" id="KW-1185">Reference proteome</keyword>
<proteinExistence type="predicted"/>
<dbReference type="EMBL" id="BTSY01000001">
    <property type="protein sequence ID" value="GMT09896.1"/>
    <property type="molecule type" value="Genomic_DNA"/>
</dbReference>
<evidence type="ECO:0000313" key="3">
    <source>
        <dbReference type="Proteomes" id="UP001432322"/>
    </source>
</evidence>
<comment type="caution">
    <text evidence="2">The sequence shown here is derived from an EMBL/GenBank/DDBJ whole genome shotgun (WGS) entry which is preliminary data.</text>
</comment>
<reference evidence="2" key="1">
    <citation type="submission" date="2023-10" db="EMBL/GenBank/DDBJ databases">
        <title>Genome assembly of Pristionchus species.</title>
        <authorList>
            <person name="Yoshida K."/>
            <person name="Sommer R.J."/>
        </authorList>
    </citation>
    <scope>NUCLEOTIDE SEQUENCE</scope>
    <source>
        <strain evidence="2">RS5133</strain>
    </source>
</reference>
<dbReference type="AlphaFoldDB" id="A0AAV5URW1"/>
<gene>
    <name evidence="2" type="ORF">PFISCL1PPCAC_1193</name>
</gene>
<feature type="non-terminal residue" evidence="2">
    <location>
        <position position="1"/>
    </location>
</feature>
<feature type="non-terminal residue" evidence="2">
    <location>
        <position position="164"/>
    </location>
</feature>
<name>A0AAV5URW1_9BILA</name>
<sequence>LSMSLISIPLKKFTADDGQPIDPNRYREVQFIMVKASGADEYEAMQDMVTNFRTSEKVFLRMPSDIARNEAAAAFFALESPRMEEVEVQAVKGERTMDAQTDILCDAHTDEFFFYVINGTAIGAASTPMDQGQGAQADGHIDAARESDGSDTYLVQPKLEEPEM</sequence>
<evidence type="ECO:0000256" key="1">
    <source>
        <dbReference type="SAM" id="MobiDB-lite"/>
    </source>
</evidence>
<feature type="region of interest" description="Disordered" evidence="1">
    <location>
        <begin position="128"/>
        <end position="151"/>
    </location>
</feature>
<organism evidence="2 3">
    <name type="scientific">Pristionchus fissidentatus</name>
    <dbReference type="NCBI Taxonomy" id="1538716"/>
    <lineage>
        <taxon>Eukaryota</taxon>
        <taxon>Metazoa</taxon>
        <taxon>Ecdysozoa</taxon>
        <taxon>Nematoda</taxon>
        <taxon>Chromadorea</taxon>
        <taxon>Rhabditida</taxon>
        <taxon>Rhabditina</taxon>
        <taxon>Diplogasteromorpha</taxon>
        <taxon>Diplogasteroidea</taxon>
        <taxon>Neodiplogasteridae</taxon>
        <taxon>Pristionchus</taxon>
    </lineage>
</organism>
<accession>A0AAV5URW1</accession>
<protein>
    <submittedName>
        <fullName evidence="2">Uncharacterized protein</fullName>
    </submittedName>
</protein>
<evidence type="ECO:0000313" key="2">
    <source>
        <dbReference type="EMBL" id="GMT09896.1"/>
    </source>
</evidence>
<feature type="compositionally biased region" description="Basic and acidic residues" evidence="1">
    <location>
        <begin position="139"/>
        <end position="148"/>
    </location>
</feature>
<dbReference type="Proteomes" id="UP001432322">
    <property type="component" value="Unassembled WGS sequence"/>
</dbReference>